<evidence type="ECO:0000259" key="1">
    <source>
        <dbReference type="Pfam" id="PF01869"/>
    </source>
</evidence>
<dbReference type="SUPFAM" id="SSF53067">
    <property type="entry name" value="Actin-like ATPase domain"/>
    <property type="match status" value="2"/>
</dbReference>
<feature type="domain" description="ATPase BadF/BadG/BcrA/BcrD type" evidence="1">
    <location>
        <begin position="12"/>
        <end position="291"/>
    </location>
</feature>
<evidence type="ECO:0000313" key="3">
    <source>
        <dbReference type="Proteomes" id="UP000241848"/>
    </source>
</evidence>
<organism evidence="2 3">
    <name type="scientific">Sulfobacillus acidophilus</name>
    <dbReference type="NCBI Taxonomy" id="53633"/>
    <lineage>
        <taxon>Bacteria</taxon>
        <taxon>Bacillati</taxon>
        <taxon>Bacillota</taxon>
        <taxon>Clostridia</taxon>
        <taxon>Eubacteriales</taxon>
        <taxon>Clostridiales Family XVII. Incertae Sedis</taxon>
        <taxon>Sulfobacillus</taxon>
    </lineage>
</organism>
<protein>
    <submittedName>
        <fullName evidence="2">ATPase</fullName>
    </submittedName>
</protein>
<name>A0A2T2WP23_9FIRM</name>
<reference evidence="2 3" key="1">
    <citation type="journal article" date="2014" name="BMC Genomics">
        <title>Comparison of environmental and isolate Sulfobacillus genomes reveals diverse carbon, sulfur, nitrogen, and hydrogen metabolisms.</title>
        <authorList>
            <person name="Justice N.B."/>
            <person name="Norman A."/>
            <person name="Brown C.T."/>
            <person name="Singh A."/>
            <person name="Thomas B.C."/>
            <person name="Banfield J.F."/>
        </authorList>
    </citation>
    <scope>NUCLEOTIDE SEQUENCE [LARGE SCALE GENOMIC DNA]</scope>
    <source>
        <strain evidence="2">AMDSBA3</strain>
    </source>
</reference>
<sequence length="337" mass="35961">MFGGVSVPHVMGVDGGGSQTTVAIADERGHLVSVGRASGANHQTIGIDAAVSHIDDAMQTALTLAGLRPRDIAFVHYGVAGADRPRDFEILNVGLARLRFSRWRAVSDAWEGLRAGTDDYVGVSLVCGSGTNAVGRNALGDEVQVGGFGYAFGDTAGGTHLAVETFRAAVRAYQGREVATELMRAVPQFLGCSDMEQVYNSFLDNDTDIPIDLARVLHRVADGGDAVAQKILSSMGRELGLAALAVLRQLPGIEEQPVIPLILIGSILQKGKSPFVLDTLAQTVQKRYPTVRLHLLDVPPVFGSVLLALDCLHLVADPLARQTFRDWEESQNGEKRA</sequence>
<gene>
    <name evidence="2" type="ORF">C7B45_01465</name>
</gene>
<dbReference type="InterPro" id="IPR052519">
    <property type="entry name" value="Euk-type_GlcNAc_Kinase"/>
</dbReference>
<dbReference type="InterPro" id="IPR043129">
    <property type="entry name" value="ATPase_NBD"/>
</dbReference>
<accession>A0A2T2WP23</accession>
<comment type="caution">
    <text evidence="2">The sequence shown here is derived from an EMBL/GenBank/DDBJ whole genome shotgun (WGS) entry which is preliminary data.</text>
</comment>
<dbReference type="Gene3D" id="3.30.420.40">
    <property type="match status" value="2"/>
</dbReference>
<dbReference type="PANTHER" id="PTHR43190">
    <property type="entry name" value="N-ACETYL-D-GLUCOSAMINE KINASE"/>
    <property type="match status" value="1"/>
</dbReference>
<proteinExistence type="predicted"/>
<dbReference type="CDD" id="cd24007">
    <property type="entry name" value="ASKHA_NBD_eukNAGK-like"/>
    <property type="match status" value="1"/>
</dbReference>
<dbReference type="Pfam" id="PF01869">
    <property type="entry name" value="BcrAD_BadFG"/>
    <property type="match status" value="1"/>
</dbReference>
<dbReference type="PANTHER" id="PTHR43190:SF3">
    <property type="entry name" value="N-ACETYL-D-GLUCOSAMINE KINASE"/>
    <property type="match status" value="1"/>
</dbReference>
<dbReference type="InterPro" id="IPR002731">
    <property type="entry name" value="ATPase_BadF"/>
</dbReference>
<dbReference type="Proteomes" id="UP000241848">
    <property type="component" value="Unassembled WGS sequence"/>
</dbReference>
<dbReference type="EMBL" id="PXYV01000002">
    <property type="protein sequence ID" value="PSR23982.1"/>
    <property type="molecule type" value="Genomic_DNA"/>
</dbReference>
<dbReference type="AlphaFoldDB" id="A0A2T2WP23"/>
<evidence type="ECO:0000313" key="2">
    <source>
        <dbReference type="EMBL" id="PSR23982.1"/>
    </source>
</evidence>